<dbReference type="Proteomes" id="UP000836387">
    <property type="component" value="Unassembled WGS sequence"/>
</dbReference>
<dbReference type="EMBL" id="CADEHS020000480">
    <property type="protein sequence ID" value="CAG9952171.1"/>
    <property type="molecule type" value="Genomic_DNA"/>
</dbReference>
<comment type="caution">
    <text evidence="1">The sequence shown here is derived from an EMBL/GenBank/DDBJ whole genome shotgun (WGS) entry which is preliminary data.</text>
</comment>
<sequence>MITISYPSLENFAGLQALREAVANGDQGFLVNDLPSLPAGIQVDSKHNIKLQKDHASSSTILTSPDAATELMRTLHQCSHTVFNNLSHVLELPWEKYLSEMHEFTAPGRDELQTVNAKDRIANAWSTLVSIFFTILALGLLTNPPSRQSSFLQQSWKGSCSIWNCALCLFRRPDPELSQDTIAEQFLSSLSIQPEGKWVVYYVRPNDDVFYTRTAGALMTPLSTSEYESRKRVKELLLFSFVSSRLSDQPKAIVWSHWHWDHIGDASKFPDSTDIVVGPGFTETFVPGWPENPDSFVLASDLAGHRIHEPSFDLEVAGYSAFDYFGDGSFYLLDVPGHALGHTCGFARTTPDSFVFMGGDCCHYAGMFRPSEFVPLPRDIVSDTLDPWYPKPCPCSFFTQHHPSASKSGPEEARKTPFYEVSRNPGSAYSFGDTAQETIKKLEALDAHPDILIALAHDDVLFNIFPLFNQNPIHTINDWKVKGYKETSRWSFLNELPKDGKPGRSPLVKGLNGAGREVTWHEKTGFVDVVKK</sequence>
<gene>
    <name evidence="1" type="ORF">CRV2_00016144</name>
</gene>
<evidence type="ECO:0000313" key="1">
    <source>
        <dbReference type="EMBL" id="CAG9952171.1"/>
    </source>
</evidence>
<protein>
    <submittedName>
        <fullName evidence="1">Uncharacterized protein</fullName>
    </submittedName>
</protein>
<organism evidence="1 2">
    <name type="scientific">Clonostachys rosea f. rosea IK726</name>
    <dbReference type="NCBI Taxonomy" id="1349383"/>
    <lineage>
        <taxon>Eukaryota</taxon>
        <taxon>Fungi</taxon>
        <taxon>Dikarya</taxon>
        <taxon>Ascomycota</taxon>
        <taxon>Pezizomycotina</taxon>
        <taxon>Sordariomycetes</taxon>
        <taxon>Hypocreomycetidae</taxon>
        <taxon>Hypocreales</taxon>
        <taxon>Bionectriaceae</taxon>
        <taxon>Clonostachys</taxon>
    </lineage>
</organism>
<reference evidence="1" key="1">
    <citation type="submission" date="2020-04" db="EMBL/GenBank/DDBJ databases">
        <authorList>
            <person name="Broberg M."/>
        </authorList>
    </citation>
    <scope>NUCLEOTIDE SEQUENCE</scope>
</reference>
<accession>A0ACA9UFK6</accession>
<reference evidence="1" key="2">
    <citation type="submission" date="2021-10" db="EMBL/GenBank/DDBJ databases">
        <authorList>
            <person name="Piombo E."/>
        </authorList>
    </citation>
    <scope>NUCLEOTIDE SEQUENCE</scope>
</reference>
<keyword evidence="2" id="KW-1185">Reference proteome</keyword>
<name>A0ACA9UFK6_BIOOC</name>
<evidence type="ECO:0000313" key="2">
    <source>
        <dbReference type="Proteomes" id="UP000836387"/>
    </source>
</evidence>
<proteinExistence type="predicted"/>